<proteinExistence type="predicted"/>
<dbReference type="Gene3D" id="2.120.10.80">
    <property type="entry name" value="Kelch-type beta propeller"/>
    <property type="match status" value="1"/>
</dbReference>
<dbReference type="RefSeq" id="WP_140602361.1">
    <property type="nucleotide sequence ID" value="NZ_SAWY01000009.1"/>
</dbReference>
<dbReference type="InterPro" id="IPR015915">
    <property type="entry name" value="Kelch-typ_b-propeller"/>
</dbReference>
<name>A0A502KZF3_9GAMM</name>
<dbReference type="SUPFAM" id="SSF63825">
    <property type="entry name" value="YWTD domain"/>
    <property type="match status" value="1"/>
</dbReference>
<dbReference type="AlphaFoldDB" id="A0A502KZF3"/>
<dbReference type="Pfam" id="PF17963">
    <property type="entry name" value="Big_9"/>
    <property type="match status" value="1"/>
</dbReference>
<dbReference type="InterPro" id="IPR013783">
    <property type="entry name" value="Ig-like_fold"/>
</dbReference>
<evidence type="ECO:0000313" key="2">
    <source>
        <dbReference type="EMBL" id="TPH17080.1"/>
    </source>
</evidence>
<dbReference type="PROSITE" id="PS50835">
    <property type="entry name" value="IG_LIKE"/>
    <property type="match status" value="1"/>
</dbReference>
<accession>A0A502KZF3</accession>
<keyword evidence="3" id="KW-1185">Reference proteome</keyword>
<organism evidence="2 3">
    <name type="scientific">Litorilituus lipolyticus</name>
    <dbReference type="NCBI Taxonomy" id="2491017"/>
    <lineage>
        <taxon>Bacteria</taxon>
        <taxon>Pseudomonadati</taxon>
        <taxon>Pseudomonadota</taxon>
        <taxon>Gammaproteobacteria</taxon>
        <taxon>Alteromonadales</taxon>
        <taxon>Colwelliaceae</taxon>
        <taxon>Litorilituus</taxon>
    </lineage>
</organism>
<evidence type="ECO:0000259" key="1">
    <source>
        <dbReference type="PROSITE" id="PS50835"/>
    </source>
</evidence>
<dbReference type="OrthoDB" id="5242130at2"/>
<gene>
    <name evidence="2" type="ORF">EPA86_05195</name>
</gene>
<dbReference type="Proteomes" id="UP000315303">
    <property type="component" value="Unassembled WGS sequence"/>
</dbReference>
<dbReference type="EMBL" id="SAWY01000009">
    <property type="protein sequence ID" value="TPH17080.1"/>
    <property type="molecule type" value="Genomic_DNA"/>
</dbReference>
<dbReference type="InterPro" id="IPR007110">
    <property type="entry name" value="Ig-like_dom"/>
</dbReference>
<sequence length="1124" mass="126673">MAITLIFFLSLNAYTSTITIENLADINQVPDSSPSTNPYNLIEYDDMLYYFAKPAGEEHTQLWAHDPETKNNVLKFEFSTDNRTSDVLVFNDKLYFVYNDGIHGTELWLFDGATEIAELAINIRAEGSYSYNSSSPISLTLYNNQLYFIASLGTSGAPTTKHLFRFDTATNQASAVTQLSIDSNTPIDTIIYDNKLFFFALDENDETALWSYNHVVDSVEFKANVSFSQDYRNFTYNSHKAYFAIYDQQLYFFAQGDGVYDELWRYDSTSDSLSQLTELNGFYKRGIIVYDGELYFQYSAGLWRYNNVTNEPVLVSQFGFKYDPYADPTHPHFAVYNGKLYFNLLTYYDSSWAGDTEYIELDYEIHAYDSETGVSSTAVNSPGIDAYNSHTYTELTVFNDKLHFIYPDYRYGNFEGNGEEISAFDDSTSLTELITDEQSEFTESSDINFKIVFQDKLFFTATDGIHGNELWVYDKNSVIEIEMIDDINSTRNVDSWRGENSSSDPTHFVAFQNKLYFTADDGVNGRKLWVYEDEYNSVRLETKISASAELNTIIPLIAVDNNFYFNADEKVWQYNSDTGAVNEIVGIDTMLESILFNNQLYFSASSDVQENPQLYRLNSSTYEAELINDESYKGYKPKGFTIYNNKLYFFALDDVDDSRENKLWAFDDSTDSFSQIDTRLSYGFGTSRMEVVDGQLYYLNNYKRELWRYNSETESKLLFHDPQGIQYLISSYQNKLYYFDSENSWRYGSYGVLGVADSSGEELKYEHLYFDYTTFPIKYNNQLLFTSDNGLTGFEMFSLYDNRSPFISIVPPVSTFSAGTVVLDGSSSFDPLGGELSYIWQQEFGPPVVLHYSNGHSLAFQAPEVTRNETLTFLLTVSNGVTSSKEIVNVVILKNTAPIIPEMDNITIDEGSEVTIDASATSGVGGNELSFHWQQMSGPPITLSDQSASIITFTAPEVSQNQTITLTLTVSDGYAETISTVEVSVIHVNQAPTLALDAPESVDENNQVTISATVNDIDGDELTITWLQIAGSTAIDVSNANDALTFTAPSVTADGSYSFEVTVTDGELSATESVSVLITNKPESVVQKEQSSSGGSMAWLLMYLLTLLSVRMAIAKRVRVNVIG</sequence>
<reference evidence="2 3" key="1">
    <citation type="submission" date="2019-01" db="EMBL/GenBank/DDBJ databases">
        <title>Litorilituus lipolytica sp. nov., isolated from intertidal sand of the Yellow Sea in China.</title>
        <authorList>
            <person name="Liu A."/>
        </authorList>
    </citation>
    <scope>NUCLEOTIDE SEQUENCE [LARGE SCALE GENOMIC DNA]</scope>
    <source>
        <strain evidence="2 3">RZ04</strain>
    </source>
</reference>
<feature type="domain" description="Ig-like" evidence="1">
    <location>
        <begin position="992"/>
        <end position="1075"/>
    </location>
</feature>
<protein>
    <recommendedName>
        <fullName evidence="1">Ig-like domain-containing protein</fullName>
    </recommendedName>
</protein>
<dbReference type="Gene3D" id="2.60.40.10">
    <property type="entry name" value="Immunoglobulins"/>
    <property type="match status" value="3"/>
</dbReference>
<comment type="caution">
    <text evidence="2">The sequence shown here is derived from an EMBL/GenBank/DDBJ whole genome shotgun (WGS) entry which is preliminary data.</text>
</comment>
<dbReference type="InterPro" id="IPR011043">
    <property type="entry name" value="Gal_Oxase/kelch_b-propeller"/>
</dbReference>
<dbReference type="Pfam" id="PF22352">
    <property type="entry name" value="K319L-like_PKD"/>
    <property type="match status" value="1"/>
</dbReference>
<dbReference type="SUPFAM" id="SSF50965">
    <property type="entry name" value="Galactose oxidase, central domain"/>
    <property type="match status" value="1"/>
</dbReference>
<evidence type="ECO:0000313" key="3">
    <source>
        <dbReference type="Proteomes" id="UP000315303"/>
    </source>
</evidence>